<feature type="transmembrane region" description="Helical" evidence="1">
    <location>
        <begin position="38"/>
        <end position="60"/>
    </location>
</feature>
<keyword evidence="1" id="KW-0812">Transmembrane</keyword>
<protein>
    <submittedName>
        <fullName evidence="2">Uncharacterized protein</fullName>
    </submittedName>
</protein>
<gene>
    <name evidence="2" type="ORF">RhiirC2_141246</name>
</gene>
<dbReference type="AlphaFoldDB" id="A0A2N1MP76"/>
<keyword evidence="1" id="KW-0472">Membrane</keyword>
<name>A0A2N1MP76_9GLOM</name>
<proteinExistence type="predicted"/>
<comment type="caution">
    <text evidence="2">The sequence shown here is derived from an EMBL/GenBank/DDBJ whole genome shotgun (WGS) entry which is preliminary data.</text>
</comment>
<reference evidence="2 3" key="1">
    <citation type="submission" date="2016-04" db="EMBL/GenBank/DDBJ databases">
        <title>Genome analyses suggest a sexual origin of heterokaryosis in a supposedly ancient asexual fungus.</title>
        <authorList>
            <person name="Ropars J."/>
            <person name="Sedzielewska K."/>
            <person name="Noel J."/>
            <person name="Charron P."/>
            <person name="Farinelli L."/>
            <person name="Marton T."/>
            <person name="Kruger M."/>
            <person name="Pelin A."/>
            <person name="Brachmann A."/>
            <person name="Corradi N."/>
        </authorList>
    </citation>
    <scope>NUCLEOTIDE SEQUENCE [LARGE SCALE GENOMIC DNA]</scope>
    <source>
        <strain evidence="2 3">C2</strain>
    </source>
</reference>
<keyword evidence="1" id="KW-1133">Transmembrane helix</keyword>
<organism evidence="2 3">
    <name type="scientific">Rhizophagus irregularis</name>
    <dbReference type="NCBI Taxonomy" id="588596"/>
    <lineage>
        <taxon>Eukaryota</taxon>
        <taxon>Fungi</taxon>
        <taxon>Fungi incertae sedis</taxon>
        <taxon>Mucoromycota</taxon>
        <taxon>Glomeromycotina</taxon>
        <taxon>Glomeromycetes</taxon>
        <taxon>Glomerales</taxon>
        <taxon>Glomeraceae</taxon>
        <taxon>Rhizophagus</taxon>
    </lineage>
</organism>
<feature type="transmembrane region" description="Helical" evidence="1">
    <location>
        <begin position="66"/>
        <end position="83"/>
    </location>
</feature>
<evidence type="ECO:0000256" key="1">
    <source>
        <dbReference type="SAM" id="Phobius"/>
    </source>
</evidence>
<reference evidence="2 3" key="2">
    <citation type="submission" date="2017-10" db="EMBL/GenBank/DDBJ databases">
        <title>Extensive intraspecific genome diversity in a model arbuscular mycorrhizal fungus.</title>
        <authorList>
            <person name="Chen E.C.H."/>
            <person name="Morin E."/>
            <person name="Baudet D."/>
            <person name="Noel J."/>
            <person name="Ndikumana S."/>
            <person name="Charron P."/>
            <person name="St-Onge C."/>
            <person name="Giorgi J."/>
            <person name="Grigoriev I.V."/>
            <person name="Roux C."/>
            <person name="Martin F.M."/>
            <person name="Corradi N."/>
        </authorList>
    </citation>
    <scope>NUCLEOTIDE SEQUENCE [LARGE SCALE GENOMIC DNA]</scope>
    <source>
        <strain evidence="2 3">C2</strain>
    </source>
</reference>
<dbReference type="Proteomes" id="UP000233469">
    <property type="component" value="Unassembled WGS sequence"/>
</dbReference>
<evidence type="ECO:0000313" key="3">
    <source>
        <dbReference type="Proteomes" id="UP000233469"/>
    </source>
</evidence>
<evidence type="ECO:0000313" key="2">
    <source>
        <dbReference type="EMBL" id="PKK63408.1"/>
    </source>
</evidence>
<sequence length="88" mass="10539">MFTISQHIFSFLVINKTGDERTFDRTEPKSKIPFTAQYYVITLIGNSIKIFIYFLIYSPFLLDHKVLLLLIYIYIILKIKYELRHMVS</sequence>
<dbReference type="EMBL" id="LLXL01001660">
    <property type="protein sequence ID" value="PKK63408.1"/>
    <property type="molecule type" value="Genomic_DNA"/>
</dbReference>
<accession>A0A2N1MP76</accession>